<keyword evidence="5 10" id="KW-0133">Cell shape</keyword>
<feature type="binding site" evidence="10">
    <location>
        <position position="176"/>
    </location>
    <ligand>
        <name>UDP-N-acetyl-alpha-D-glucosamine</name>
        <dbReference type="ChEBI" id="CHEBI:57705"/>
    </ligand>
</feature>
<dbReference type="SUPFAM" id="SSF53756">
    <property type="entry name" value="UDP-Glycosyltransferase/glycogen phosphorylase"/>
    <property type="match status" value="1"/>
</dbReference>
<dbReference type="GO" id="GO:0008360">
    <property type="term" value="P:regulation of cell shape"/>
    <property type="evidence" value="ECO:0007669"/>
    <property type="project" value="UniProtKB-KW"/>
</dbReference>
<keyword evidence="8 10" id="KW-0131">Cell cycle</keyword>
<feature type="binding site" evidence="10">
    <location>
        <position position="305"/>
    </location>
    <ligand>
        <name>UDP-N-acetyl-alpha-D-glucosamine</name>
        <dbReference type="ChEBI" id="CHEBI:57705"/>
    </ligand>
</feature>
<dbReference type="GO" id="GO:0005886">
    <property type="term" value="C:plasma membrane"/>
    <property type="evidence" value="ECO:0007669"/>
    <property type="project" value="UniProtKB-SubCell"/>
</dbReference>
<feature type="domain" description="Glycosyltransferase family 28 N-terminal" evidence="11">
    <location>
        <begin position="9"/>
        <end position="150"/>
    </location>
</feature>
<dbReference type="Proteomes" id="UP000321083">
    <property type="component" value="Unassembled WGS sequence"/>
</dbReference>
<dbReference type="GO" id="GO:0051301">
    <property type="term" value="P:cell division"/>
    <property type="evidence" value="ECO:0007669"/>
    <property type="project" value="UniProtKB-KW"/>
</dbReference>
<evidence type="ECO:0000313" key="13">
    <source>
        <dbReference type="EMBL" id="TWW10058.1"/>
    </source>
</evidence>
<keyword evidence="4 10" id="KW-0808">Transferase</keyword>
<evidence type="ECO:0000259" key="11">
    <source>
        <dbReference type="Pfam" id="PF03033"/>
    </source>
</evidence>
<name>A0A5C6M608_9PLAN</name>
<evidence type="ECO:0000256" key="4">
    <source>
        <dbReference type="ARBA" id="ARBA00022679"/>
    </source>
</evidence>
<gene>
    <name evidence="10 13" type="primary">murG</name>
    <name evidence="13" type="ORF">E3A20_08180</name>
</gene>
<dbReference type="InterPro" id="IPR004276">
    <property type="entry name" value="GlycoTrans_28_N"/>
</dbReference>
<comment type="caution">
    <text evidence="10">Lacks conserved residue(s) required for the propagation of feature annotation.</text>
</comment>
<dbReference type="Pfam" id="PF03033">
    <property type="entry name" value="Glyco_transf_28"/>
    <property type="match status" value="1"/>
</dbReference>
<comment type="subcellular location">
    <subcellularLocation>
        <location evidence="10">Cell membrane</location>
        <topology evidence="10">Peripheral membrane protein</topology>
        <orientation evidence="10">Cytoplasmic side</orientation>
    </subcellularLocation>
</comment>
<dbReference type="GO" id="GO:0071555">
    <property type="term" value="P:cell wall organization"/>
    <property type="evidence" value="ECO:0007669"/>
    <property type="project" value="UniProtKB-KW"/>
</dbReference>
<feature type="binding site" evidence="10">
    <location>
        <position position="133"/>
    </location>
    <ligand>
        <name>UDP-N-acetyl-alpha-D-glucosamine</name>
        <dbReference type="ChEBI" id="CHEBI:57705"/>
    </ligand>
</feature>
<keyword evidence="1 10" id="KW-1003">Cell membrane</keyword>
<reference evidence="13 14" key="2">
    <citation type="submission" date="2019-08" db="EMBL/GenBank/DDBJ databases">
        <authorList>
            <person name="Henke P."/>
        </authorList>
    </citation>
    <scope>NUCLEOTIDE SEQUENCE [LARGE SCALE GENOMIC DNA]</scope>
    <source>
        <strain evidence="13">Phe10_nw2017</strain>
    </source>
</reference>
<keyword evidence="6 10" id="KW-0573">Peptidoglycan synthesis</keyword>
<dbReference type="Gene3D" id="3.40.50.2000">
    <property type="entry name" value="Glycogen Phosphorylase B"/>
    <property type="match status" value="2"/>
</dbReference>
<keyword evidence="3 10" id="KW-0328">Glycosyltransferase</keyword>
<feature type="binding site" evidence="10">
    <location>
        <begin position="16"/>
        <end position="18"/>
    </location>
    <ligand>
        <name>UDP-N-acetyl-alpha-D-glucosamine</name>
        <dbReference type="ChEBI" id="CHEBI:57705"/>
    </ligand>
</feature>
<proteinExistence type="inferred from homology"/>
<accession>A0A5C6M608</accession>
<dbReference type="Pfam" id="PF04101">
    <property type="entry name" value="Glyco_tran_28_C"/>
    <property type="match status" value="1"/>
</dbReference>
<evidence type="ECO:0000256" key="5">
    <source>
        <dbReference type="ARBA" id="ARBA00022960"/>
    </source>
</evidence>
<protein>
    <recommendedName>
        <fullName evidence="10">UDP-N-acetylglucosamine--N-acetylmuramyl-(pentapeptide) pyrophosphoryl-undecaprenol N-acetylglucosamine transferase</fullName>
        <ecNumber evidence="10">2.4.1.227</ecNumber>
    </recommendedName>
    <alternativeName>
        <fullName evidence="10">Undecaprenyl-PP-MurNAc-pentapeptide-UDPGlcNAc GlcNAc transferase</fullName>
    </alternativeName>
</protein>
<comment type="caution">
    <text evidence="13">The sequence shown here is derived from an EMBL/GenBank/DDBJ whole genome shotgun (WGS) entry which is preliminary data.</text>
</comment>
<evidence type="ECO:0000256" key="8">
    <source>
        <dbReference type="ARBA" id="ARBA00023306"/>
    </source>
</evidence>
<organism evidence="13 14">
    <name type="scientific">Planctomyces bekefii</name>
    <dbReference type="NCBI Taxonomy" id="1653850"/>
    <lineage>
        <taxon>Bacteria</taxon>
        <taxon>Pseudomonadati</taxon>
        <taxon>Planctomycetota</taxon>
        <taxon>Planctomycetia</taxon>
        <taxon>Planctomycetales</taxon>
        <taxon>Planctomycetaceae</taxon>
        <taxon>Planctomyces</taxon>
    </lineage>
</organism>
<feature type="domain" description="Glycosyl transferase family 28 C-terminal" evidence="12">
    <location>
        <begin position="196"/>
        <end position="363"/>
    </location>
</feature>
<sequence length="380" mass="39690">MKTASRPLFVFAGGGSGGHLQPGLAVAAELQRLLPGAEALFLCSAREVDRRILSAAAADNSWLDWAPTAGARGGTGLWRLGEPLRLGRESLRAYRRLRTRRPMVVTGLGARASIAGCVAARLLGVPLVLLEFNVFPGAATRLLSLIATECLTGLPVGEVSARGLHCPLQRAGVPVRASIAGLHSELYISEPGLPRLLVLGGSQGAEEVNQLVLEALSGGVRGQVLPPDWQIVHQAGEAGAAGVRERYARLGWSVRVESYLGDMASELRAATLVISRAGAGTLAELACARRPTILLPLRVAAGDHQWKNAEYFETGLAAELVAGGLADAAAVVQLRGLMGELSRDADRRQRMSVAAARLAVPDAAARAASAILKTAAISAQ</sequence>
<dbReference type="InterPro" id="IPR007235">
    <property type="entry name" value="Glyco_trans_28_C"/>
</dbReference>
<dbReference type="EMBL" id="SRHE01000119">
    <property type="protein sequence ID" value="TWW10058.1"/>
    <property type="molecule type" value="Genomic_DNA"/>
</dbReference>
<comment type="function">
    <text evidence="10">Cell wall formation. Catalyzes the transfer of a GlcNAc subunit on undecaprenyl-pyrophosphoryl-MurNAc-pentapeptide (lipid intermediate I) to form undecaprenyl-pyrophosphoryl-MurNAc-(pentapeptide)GlcNAc (lipid intermediate II).</text>
</comment>
<evidence type="ECO:0000256" key="1">
    <source>
        <dbReference type="ARBA" id="ARBA00022475"/>
    </source>
</evidence>
<dbReference type="PANTHER" id="PTHR21015:SF22">
    <property type="entry name" value="GLYCOSYLTRANSFERASE"/>
    <property type="match status" value="1"/>
</dbReference>
<comment type="catalytic activity">
    <reaction evidence="10">
        <text>di-trans,octa-cis-undecaprenyl diphospho-N-acetyl-alpha-D-muramoyl-L-alanyl-D-glutamyl-meso-2,6-diaminopimeloyl-D-alanyl-D-alanine + UDP-N-acetyl-alpha-D-glucosamine = di-trans,octa-cis-undecaprenyl diphospho-[N-acetyl-alpha-D-glucosaminyl-(1-&gt;4)]-N-acetyl-alpha-D-muramoyl-L-alanyl-D-glutamyl-meso-2,6-diaminopimeloyl-D-alanyl-D-alanine + UDP + H(+)</text>
        <dbReference type="Rhea" id="RHEA:31227"/>
        <dbReference type="ChEBI" id="CHEBI:15378"/>
        <dbReference type="ChEBI" id="CHEBI:57705"/>
        <dbReference type="ChEBI" id="CHEBI:58223"/>
        <dbReference type="ChEBI" id="CHEBI:61387"/>
        <dbReference type="ChEBI" id="CHEBI:61388"/>
        <dbReference type="EC" id="2.4.1.227"/>
    </reaction>
</comment>
<keyword evidence="2 10" id="KW-0132">Cell division</keyword>
<evidence type="ECO:0000256" key="3">
    <source>
        <dbReference type="ARBA" id="ARBA00022676"/>
    </source>
</evidence>
<dbReference type="GO" id="GO:0050511">
    <property type="term" value="F:undecaprenyldiphospho-muramoylpentapeptide beta-N-acetylglucosaminyltransferase activity"/>
    <property type="evidence" value="ECO:0007669"/>
    <property type="project" value="UniProtKB-UniRule"/>
</dbReference>
<dbReference type="GO" id="GO:0051991">
    <property type="term" value="F:UDP-N-acetyl-D-glucosamine:N-acetylmuramoyl-L-alanyl-D-glutamyl-meso-2,6-diaminopimelyl-D-alanyl-D-alanine-diphosphoundecaprenol 4-beta-N-acetylglucosaminlytransferase activity"/>
    <property type="evidence" value="ECO:0007669"/>
    <property type="project" value="RHEA"/>
</dbReference>
<dbReference type="GO" id="GO:0005975">
    <property type="term" value="P:carbohydrate metabolic process"/>
    <property type="evidence" value="ECO:0007669"/>
    <property type="project" value="InterPro"/>
</dbReference>
<comment type="pathway">
    <text evidence="10">Cell wall biogenesis; peptidoglycan biosynthesis.</text>
</comment>
<dbReference type="InterPro" id="IPR006009">
    <property type="entry name" value="GlcNAc_MurG"/>
</dbReference>
<dbReference type="AlphaFoldDB" id="A0A5C6M608"/>
<evidence type="ECO:0000256" key="6">
    <source>
        <dbReference type="ARBA" id="ARBA00022984"/>
    </source>
</evidence>
<evidence type="ECO:0000256" key="7">
    <source>
        <dbReference type="ARBA" id="ARBA00023136"/>
    </source>
</evidence>
<dbReference type="GO" id="GO:0009252">
    <property type="term" value="P:peptidoglycan biosynthetic process"/>
    <property type="evidence" value="ECO:0007669"/>
    <property type="project" value="UniProtKB-UniRule"/>
</dbReference>
<evidence type="ECO:0000259" key="12">
    <source>
        <dbReference type="Pfam" id="PF04101"/>
    </source>
</evidence>
<dbReference type="PANTHER" id="PTHR21015">
    <property type="entry name" value="UDP-N-ACETYLGLUCOSAMINE--N-ACETYLMURAMYL-(PENTAPEPTIDE) PYROPHOSPHORYL-UNDECAPRENOL N-ACETYLGLUCOSAMINE TRANSFERASE 1"/>
    <property type="match status" value="1"/>
</dbReference>
<dbReference type="HAMAP" id="MF_00033">
    <property type="entry name" value="MurG"/>
    <property type="match status" value="1"/>
</dbReference>
<evidence type="ECO:0000256" key="10">
    <source>
        <dbReference type="HAMAP-Rule" id="MF_00033"/>
    </source>
</evidence>
<comment type="similarity">
    <text evidence="10">Belongs to the glycosyltransferase 28 family. MurG subfamily.</text>
</comment>
<evidence type="ECO:0000313" key="14">
    <source>
        <dbReference type="Proteomes" id="UP000321083"/>
    </source>
</evidence>
<keyword evidence="14" id="KW-1185">Reference proteome</keyword>
<dbReference type="CDD" id="cd03785">
    <property type="entry name" value="GT28_MurG"/>
    <property type="match status" value="1"/>
</dbReference>
<evidence type="ECO:0000256" key="2">
    <source>
        <dbReference type="ARBA" id="ARBA00022618"/>
    </source>
</evidence>
<reference evidence="13 14" key="1">
    <citation type="submission" date="2019-08" db="EMBL/GenBank/DDBJ databases">
        <title>100 year-old enigma solved: identification of Planctomyces bekefii, the type genus and species of the phylum Planctomycetes.</title>
        <authorList>
            <person name="Svetlana D.N."/>
            <person name="Overmann J."/>
        </authorList>
    </citation>
    <scope>NUCLEOTIDE SEQUENCE [LARGE SCALE GENOMIC DNA]</scope>
    <source>
        <strain evidence="13">Phe10_nw2017</strain>
    </source>
</reference>
<evidence type="ECO:0000256" key="9">
    <source>
        <dbReference type="ARBA" id="ARBA00023316"/>
    </source>
</evidence>
<feature type="binding site" evidence="10">
    <location>
        <position position="202"/>
    </location>
    <ligand>
        <name>UDP-N-acetyl-alpha-D-glucosamine</name>
        <dbReference type="ChEBI" id="CHEBI:57705"/>
    </ligand>
</feature>
<keyword evidence="7 10" id="KW-0472">Membrane</keyword>
<keyword evidence="9 10" id="KW-0961">Cell wall biogenesis/degradation</keyword>
<dbReference type="EC" id="2.4.1.227" evidence="10"/>
<dbReference type="UniPathway" id="UPA00219"/>